<dbReference type="HOGENOM" id="CLU_033716_0_2_11"/>
<dbReference type="Pfam" id="PF00067">
    <property type="entry name" value="p450"/>
    <property type="match status" value="1"/>
</dbReference>
<evidence type="ECO:0000256" key="3">
    <source>
        <dbReference type="ARBA" id="ARBA00022723"/>
    </source>
</evidence>
<dbReference type="OrthoDB" id="3215747at2"/>
<evidence type="ECO:0000256" key="4">
    <source>
        <dbReference type="ARBA" id="ARBA00023002"/>
    </source>
</evidence>
<dbReference type="InterPro" id="IPR036396">
    <property type="entry name" value="Cyt_P450_sf"/>
</dbReference>
<keyword evidence="9" id="KW-1185">Reference proteome</keyword>
<dbReference type="GO" id="GO:0008395">
    <property type="term" value="F:steroid hydroxylase activity"/>
    <property type="evidence" value="ECO:0007669"/>
    <property type="project" value="TreeGrafter"/>
</dbReference>
<evidence type="ECO:0000256" key="5">
    <source>
        <dbReference type="ARBA" id="ARBA00023004"/>
    </source>
</evidence>
<dbReference type="InterPro" id="IPR002397">
    <property type="entry name" value="Cyt_P450_B"/>
</dbReference>
<dbReference type="InterPro" id="IPR017972">
    <property type="entry name" value="Cyt_P450_CS"/>
</dbReference>
<evidence type="ECO:0000256" key="7">
    <source>
        <dbReference type="RuleBase" id="RU000461"/>
    </source>
</evidence>
<accession>E3IXW6</accession>
<keyword evidence="5 7" id="KW-0408">Iron</keyword>
<dbReference type="GO" id="GO:0005506">
    <property type="term" value="F:iron ion binding"/>
    <property type="evidence" value="ECO:0007669"/>
    <property type="project" value="InterPro"/>
</dbReference>
<dbReference type="Proteomes" id="UP000002484">
    <property type="component" value="Chromosome"/>
</dbReference>
<dbReference type="AlphaFoldDB" id="E3IXW6"/>
<dbReference type="InParanoid" id="E3IXW6"/>
<sequence>MTVTSDSDVYYDPFDFEIDSDPYPVWRRLRDERPLYYNERHEFFALSRYEDVSPALTDWETYQSGRGSVLEIIKANIEVPPGVILFEDPPRHDLHRALLARVFTPKKMLALESKVREFTARCLDPLVGSGELDFVRQLGAEMPMRTIGFLLGIPESDQEAIRDQLDKGLSLESSEDFYQDGFMDGSMFVDYVDWRANNPSDDLMTELLTAEFTDETGTLRKLTREEVLTYVTLLSGAGNETTTRLIGWTGKLLAEHPDQRRELAADRSLVPNAIEEILRYEAPSPIQARYVARDVELYGQTVPAGSIMTLLNASANRDDRHFPDADRFDIHRRIDRHLSFGYGIHFCLGAALARLEGRVALDEILRRWSEWEIDWTNAKLAHTSTTRGWDRLPATVGR</sequence>
<dbReference type="GO" id="GO:0006707">
    <property type="term" value="P:cholesterol catabolic process"/>
    <property type="evidence" value="ECO:0007669"/>
    <property type="project" value="TreeGrafter"/>
</dbReference>
<evidence type="ECO:0000313" key="8">
    <source>
        <dbReference type="EMBL" id="ADP81421.1"/>
    </source>
</evidence>
<dbReference type="PRINTS" id="PR00385">
    <property type="entry name" value="P450"/>
</dbReference>
<evidence type="ECO:0000256" key="2">
    <source>
        <dbReference type="ARBA" id="ARBA00022617"/>
    </source>
</evidence>
<dbReference type="eggNOG" id="COG2124">
    <property type="taxonomic scope" value="Bacteria"/>
</dbReference>
<dbReference type="EMBL" id="CP002299">
    <property type="protein sequence ID" value="ADP81421.1"/>
    <property type="molecule type" value="Genomic_DNA"/>
</dbReference>
<dbReference type="RefSeq" id="WP_013424539.1">
    <property type="nucleotide sequence ID" value="NC_014666.1"/>
</dbReference>
<dbReference type="CDD" id="cd11078">
    <property type="entry name" value="CYP130-like"/>
    <property type="match status" value="1"/>
</dbReference>
<dbReference type="GO" id="GO:0020037">
    <property type="term" value="F:heme binding"/>
    <property type="evidence" value="ECO:0007669"/>
    <property type="project" value="InterPro"/>
</dbReference>
<dbReference type="InterPro" id="IPR001128">
    <property type="entry name" value="Cyt_P450"/>
</dbReference>
<dbReference type="PRINTS" id="PR00359">
    <property type="entry name" value="BP450"/>
</dbReference>
<dbReference type="PANTHER" id="PTHR46696:SF4">
    <property type="entry name" value="BIOTIN BIOSYNTHESIS CYTOCHROME P450"/>
    <property type="match status" value="1"/>
</dbReference>
<dbReference type="Gene3D" id="1.10.630.10">
    <property type="entry name" value="Cytochrome P450"/>
    <property type="match status" value="1"/>
</dbReference>
<organism evidence="8 9">
    <name type="scientific">Pseudofrankia inefficax (strain DSM 45817 / CECT 9037 / DDB 130130 / EuI1c)</name>
    <name type="common">Frankia inefficax</name>
    <dbReference type="NCBI Taxonomy" id="298654"/>
    <lineage>
        <taxon>Bacteria</taxon>
        <taxon>Bacillati</taxon>
        <taxon>Actinomycetota</taxon>
        <taxon>Actinomycetes</taxon>
        <taxon>Frankiales</taxon>
        <taxon>Frankiaceae</taxon>
        <taxon>Pseudofrankia</taxon>
    </lineage>
</organism>
<proteinExistence type="inferred from homology"/>
<dbReference type="STRING" id="298654.FraEuI1c_3412"/>
<gene>
    <name evidence="8" type="ordered locus">FraEuI1c_3412</name>
</gene>
<evidence type="ECO:0000256" key="1">
    <source>
        <dbReference type="ARBA" id="ARBA00010617"/>
    </source>
</evidence>
<dbReference type="PROSITE" id="PS00086">
    <property type="entry name" value="CYTOCHROME_P450"/>
    <property type="match status" value="1"/>
</dbReference>
<dbReference type="SUPFAM" id="SSF48264">
    <property type="entry name" value="Cytochrome P450"/>
    <property type="match status" value="1"/>
</dbReference>
<keyword evidence="6 7" id="KW-0503">Monooxygenase</keyword>
<evidence type="ECO:0000313" key="9">
    <source>
        <dbReference type="Proteomes" id="UP000002484"/>
    </source>
</evidence>
<dbReference type="KEGG" id="fri:FraEuI1c_3412"/>
<keyword evidence="3 7" id="KW-0479">Metal-binding</keyword>
<name>E3IXW6_PSEI1</name>
<dbReference type="GO" id="GO:0036199">
    <property type="term" value="F:cholest-4-en-3-one 26-monooxygenase activity"/>
    <property type="evidence" value="ECO:0007669"/>
    <property type="project" value="TreeGrafter"/>
</dbReference>
<keyword evidence="4 7" id="KW-0560">Oxidoreductase</keyword>
<dbReference type="FunFam" id="1.10.630.10:FF:000018">
    <property type="entry name" value="Cytochrome P450 monooxygenase"/>
    <property type="match status" value="1"/>
</dbReference>
<protein>
    <submittedName>
        <fullName evidence="8">Cytochrome P450</fullName>
    </submittedName>
</protein>
<keyword evidence="2 7" id="KW-0349">Heme</keyword>
<reference evidence="8 9" key="1">
    <citation type="submission" date="2010-10" db="EMBL/GenBank/DDBJ databases">
        <title>Complete sequence of Frankia sp. EuI1c.</title>
        <authorList>
            <consortium name="US DOE Joint Genome Institute"/>
            <person name="Lucas S."/>
            <person name="Copeland A."/>
            <person name="Lapidus A."/>
            <person name="Cheng J.-F."/>
            <person name="Bruce D."/>
            <person name="Goodwin L."/>
            <person name="Pitluck S."/>
            <person name="Chertkov O."/>
            <person name="Detter J.C."/>
            <person name="Han C."/>
            <person name="Tapia R."/>
            <person name="Land M."/>
            <person name="Hauser L."/>
            <person name="Jeffries C."/>
            <person name="Kyrpides N."/>
            <person name="Ivanova N."/>
            <person name="Mikhailova N."/>
            <person name="Beauchemin N."/>
            <person name="Sen A."/>
            <person name="Sur S.A."/>
            <person name="Gtari M."/>
            <person name="Wall L."/>
            <person name="Tisa L."/>
            <person name="Woyke T."/>
        </authorList>
    </citation>
    <scope>NUCLEOTIDE SEQUENCE [LARGE SCALE GENOMIC DNA]</scope>
    <source>
        <strain evidence="9">DSM 45817 / CECT 9037 / EuI1c</strain>
    </source>
</reference>
<dbReference type="FunCoup" id="E3IXW6">
    <property type="interactions" value="17"/>
</dbReference>
<evidence type="ECO:0000256" key="6">
    <source>
        <dbReference type="ARBA" id="ARBA00023033"/>
    </source>
</evidence>
<dbReference type="PANTHER" id="PTHR46696">
    <property type="entry name" value="P450, PUTATIVE (EUROFUNG)-RELATED"/>
    <property type="match status" value="1"/>
</dbReference>
<comment type="similarity">
    <text evidence="1 7">Belongs to the cytochrome P450 family.</text>
</comment>